<dbReference type="AlphaFoldDB" id="A0A2T1M3A6"/>
<keyword evidence="10" id="KW-0282">Flagellum</keyword>
<feature type="transmembrane region" description="Helical" evidence="8">
    <location>
        <begin position="21"/>
        <end position="43"/>
    </location>
</feature>
<comment type="similarity">
    <text evidence="6">Belongs to the exbB/tolQ family.</text>
</comment>
<keyword evidence="11" id="KW-1185">Reference proteome</keyword>
<keyword evidence="10" id="KW-0969">Cilium</keyword>
<evidence type="ECO:0000256" key="1">
    <source>
        <dbReference type="ARBA" id="ARBA00004651"/>
    </source>
</evidence>
<evidence type="ECO:0000313" key="11">
    <source>
        <dbReference type="Proteomes" id="UP000239001"/>
    </source>
</evidence>
<dbReference type="RefSeq" id="WP_106454934.1">
    <property type="nucleotide sequence ID" value="NZ_PXOH01000001.1"/>
</dbReference>
<evidence type="ECO:0000313" key="10">
    <source>
        <dbReference type="EMBL" id="PSF39312.1"/>
    </source>
</evidence>
<feature type="transmembrane region" description="Helical" evidence="8">
    <location>
        <begin position="168"/>
        <end position="186"/>
    </location>
</feature>
<dbReference type="PANTHER" id="PTHR30625:SF11">
    <property type="entry name" value="MOTA_TOLQ_EXBB PROTON CHANNEL DOMAIN-CONTAINING PROTEIN"/>
    <property type="match status" value="1"/>
</dbReference>
<keyword evidence="5 8" id="KW-0472">Membrane</keyword>
<feature type="coiled-coil region" evidence="7">
    <location>
        <begin position="375"/>
        <end position="436"/>
    </location>
</feature>
<evidence type="ECO:0000256" key="5">
    <source>
        <dbReference type="ARBA" id="ARBA00023136"/>
    </source>
</evidence>
<dbReference type="InterPro" id="IPR050790">
    <property type="entry name" value="ExbB/TolQ_transport"/>
</dbReference>
<feature type="transmembrane region" description="Helical" evidence="8">
    <location>
        <begin position="63"/>
        <end position="81"/>
    </location>
</feature>
<keyword evidence="2" id="KW-1003">Cell membrane</keyword>
<accession>A0A2T1M3A6</accession>
<evidence type="ECO:0000256" key="2">
    <source>
        <dbReference type="ARBA" id="ARBA00022475"/>
    </source>
</evidence>
<dbReference type="Pfam" id="PF01618">
    <property type="entry name" value="MotA_ExbB"/>
    <property type="match status" value="1"/>
</dbReference>
<protein>
    <submittedName>
        <fullName evidence="10">Flagellar motor protein MotA</fullName>
    </submittedName>
</protein>
<organism evidence="10 11">
    <name type="scientific">Aphanothece hegewaldii CCALA 016</name>
    <dbReference type="NCBI Taxonomy" id="2107694"/>
    <lineage>
        <taxon>Bacteria</taxon>
        <taxon>Bacillati</taxon>
        <taxon>Cyanobacteriota</taxon>
        <taxon>Cyanophyceae</taxon>
        <taxon>Oscillatoriophycideae</taxon>
        <taxon>Chroococcales</taxon>
        <taxon>Aphanothecaceae</taxon>
        <taxon>Aphanothece</taxon>
    </lineage>
</organism>
<keyword evidence="6" id="KW-0653">Protein transport</keyword>
<feature type="domain" description="MotA/TolQ/ExbB proton channel" evidence="9">
    <location>
        <begin position="156"/>
        <end position="237"/>
    </location>
</feature>
<dbReference type="InterPro" id="IPR002898">
    <property type="entry name" value="MotA_ExbB_proton_chnl"/>
</dbReference>
<name>A0A2T1M3A6_9CHRO</name>
<dbReference type="EMBL" id="PXOH01000001">
    <property type="protein sequence ID" value="PSF39312.1"/>
    <property type="molecule type" value="Genomic_DNA"/>
</dbReference>
<gene>
    <name evidence="10" type="ORF">C7H19_00550</name>
</gene>
<evidence type="ECO:0000256" key="7">
    <source>
        <dbReference type="SAM" id="Coils"/>
    </source>
</evidence>
<evidence type="ECO:0000256" key="8">
    <source>
        <dbReference type="SAM" id="Phobius"/>
    </source>
</evidence>
<dbReference type="GO" id="GO:0017038">
    <property type="term" value="P:protein import"/>
    <property type="evidence" value="ECO:0007669"/>
    <property type="project" value="TreeGrafter"/>
</dbReference>
<feature type="transmembrane region" description="Helical" evidence="8">
    <location>
        <begin position="216"/>
        <end position="240"/>
    </location>
</feature>
<dbReference type="PANTHER" id="PTHR30625">
    <property type="entry name" value="PROTEIN TOLQ"/>
    <property type="match status" value="1"/>
</dbReference>
<proteinExistence type="inferred from homology"/>
<comment type="caution">
    <text evidence="10">The sequence shown here is derived from an EMBL/GenBank/DDBJ whole genome shotgun (WGS) entry which is preliminary data.</text>
</comment>
<keyword evidence="4 8" id="KW-1133">Transmembrane helix</keyword>
<evidence type="ECO:0000259" key="9">
    <source>
        <dbReference type="Pfam" id="PF01618"/>
    </source>
</evidence>
<comment type="subcellular location">
    <subcellularLocation>
        <location evidence="1">Cell membrane</location>
        <topology evidence="1">Multi-pass membrane protein</topology>
    </subcellularLocation>
    <subcellularLocation>
        <location evidence="6">Membrane</location>
        <topology evidence="6">Multi-pass membrane protein</topology>
    </subcellularLocation>
</comment>
<dbReference type="GO" id="GO:0005886">
    <property type="term" value="C:plasma membrane"/>
    <property type="evidence" value="ECO:0007669"/>
    <property type="project" value="UniProtKB-SubCell"/>
</dbReference>
<keyword evidence="7" id="KW-0175">Coiled coil</keyword>
<sequence>MKRKNGGLNPWATSDDERKKLDVNFGLIIAIALILTLIIYVLVLPFRDSFLGIILYDRGWTQYLAVWFSAIVITLTVTKWIKVRKERSFLQQNLVPDIPNLFNDPQNRDLLSLQKNLARSNSLLATRCSRVIAAYFQSGSRKSASEIALDDSSFYLSSSESSYAFPRILVWAIPLLGFIGTVFGISEAVNGFSGLLDKAGDIEQIKKGIGTVTTGLAIAFDTTLLALLLSILVMIPLVLVERYEARLLLTIDIFIHDRLLANFGEKQENLLDNTTINQTISEALKEHLPSPESLIEPAHQYAQQAVTQFTQNFINELGKLQNLSSSWIQQIEQINQINLQDRNQFAASIDEQQKNQVTLLSNLENIIELIRSSNLETAQNMFKEAEKISKSLENTANLLENRLNSLEQATLKMTEINQIKEGLQNLNNSLVEVLEAEKVLTEIKDNLDQIKPSLDKLSKPRIVTFMDEE</sequence>
<dbReference type="OrthoDB" id="5290956at2"/>
<dbReference type="Proteomes" id="UP000239001">
    <property type="component" value="Unassembled WGS sequence"/>
</dbReference>
<reference evidence="10 11" key="1">
    <citation type="submission" date="2018-03" db="EMBL/GenBank/DDBJ databases">
        <title>The ancient ancestry and fast evolution of plastids.</title>
        <authorList>
            <person name="Moore K.R."/>
            <person name="Magnabosco C."/>
            <person name="Momper L."/>
            <person name="Gold D.A."/>
            <person name="Bosak T."/>
            <person name="Fournier G.P."/>
        </authorList>
    </citation>
    <scope>NUCLEOTIDE SEQUENCE [LARGE SCALE GENOMIC DNA]</scope>
    <source>
        <strain evidence="10 11">CCALA 016</strain>
    </source>
</reference>
<evidence type="ECO:0000256" key="4">
    <source>
        <dbReference type="ARBA" id="ARBA00022989"/>
    </source>
</evidence>
<evidence type="ECO:0000256" key="6">
    <source>
        <dbReference type="RuleBase" id="RU004057"/>
    </source>
</evidence>
<evidence type="ECO:0000256" key="3">
    <source>
        <dbReference type="ARBA" id="ARBA00022692"/>
    </source>
</evidence>
<keyword evidence="3 8" id="KW-0812">Transmembrane</keyword>
<keyword evidence="6" id="KW-0813">Transport</keyword>
<keyword evidence="10" id="KW-0966">Cell projection</keyword>
<reference evidence="10 11" key="2">
    <citation type="submission" date="2018-03" db="EMBL/GenBank/DDBJ databases">
        <authorList>
            <person name="Keele B.F."/>
        </authorList>
    </citation>
    <scope>NUCLEOTIDE SEQUENCE [LARGE SCALE GENOMIC DNA]</scope>
    <source>
        <strain evidence="10 11">CCALA 016</strain>
    </source>
</reference>